<dbReference type="AlphaFoldDB" id="A0A7J5B8B1"/>
<dbReference type="PANTHER" id="PTHR33164">
    <property type="entry name" value="TRANSCRIPTIONAL REGULATOR, MARR FAMILY"/>
    <property type="match status" value="1"/>
</dbReference>
<dbReference type="Pfam" id="PF12802">
    <property type="entry name" value="MarR_2"/>
    <property type="match status" value="1"/>
</dbReference>
<evidence type="ECO:0000313" key="2">
    <source>
        <dbReference type="EMBL" id="KAB1641445.1"/>
    </source>
</evidence>
<organism evidence="2 3">
    <name type="scientific">Gulosibacter chungangensis</name>
    <dbReference type="NCBI Taxonomy" id="979746"/>
    <lineage>
        <taxon>Bacteria</taxon>
        <taxon>Bacillati</taxon>
        <taxon>Actinomycetota</taxon>
        <taxon>Actinomycetes</taxon>
        <taxon>Micrococcales</taxon>
        <taxon>Microbacteriaceae</taxon>
        <taxon>Gulosibacter</taxon>
    </lineage>
</organism>
<dbReference type="PROSITE" id="PS50995">
    <property type="entry name" value="HTH_MARR_2"/>
    <property type="match status" value="1"/>
</dbReference>
<dbReference type="RefSeq" id="WP_158053128.1">
    <property type="nucleotide sequence ID" value="NZ_WBKB01000009.1"/>
</dbReference>
<dbReference type="GO" id="GO:0003700">
    <property type="term" value="F:DNA-binding transcription factor activity"/>
    <property type="evidence" value="ECO:0007669"/>
    <property type="project" value="InterPro"/>
</dbReference>
<dbReference type="SMART" id="SM00347">
    <property type="entry name" value="HTH_MARR"/>
    <property type="match status" value="1"/>
</dbReference>
<sequence length="175" mass="18844">MTGRELDADAELLAALTKLNLRWSSAEFQRRVVAAVGLDLDDTAVRAIYVIGLLGEAQVSVIADELHLTRPTASKLVSRLERACLIRRSPGARDARVRNVSLTGPGCDAFALLVDAGIQMVRTATAGWPKEDRRRFAALLDGFVERLVDEPAVALPGADAVSPNRAEMPPSGKEE</sequence>
<dbReference type="OrthoDB" id="5065656at2"/>
<comment type="caution">
    <text evidence="2">The sequence shown here is derived from an EMBL/GenBank/DDBJ whole genome shotgun (WGS) entry which is preliminary data.</text>
</comment>
<gene>
    <name evidence="2" type="ORF">F8O05_12740</name>
</gene>
<keyword evidence="3" id="KW-1185">Reference proteome</keyword>
<evidence type="ECO:0000313" key="3">
    <source>
        <dbReference type="Proteomes" id="UP000433493"/>
    </source>
</evidence>
<dbReference type="InterPro" id="IPR039422">
    <property type="entry name" value="MarR/SlyA-like"/>
</dbReference>
<name>A0A7J5B8B1_9MICO</name>
<reference evidence="2 3" key="1">
    <citation type="submission" date="2019-09" db="EMBL/GenBank/DDBJ databases">
        <title>Phylogeny of genus Pseudoclavibacter and closely related genus.</title>
        <authorList>
            <person name="Li Y."/>
        </authorList>
    </citation>
    <scope>NUCLEOTIDE SEQUENCE [LARGE SCALE GENOMIC DNA]</scope>
    <source>
        <strain evidence="2 3">KCTC 13959</strain>
    </source>
</reference>
<proteinExistence type="predicted"/>
<dbReference type="EMBL" id="WBKB01000009">
    <property type="protein sequence ID" value="KAB1641445.1"/>
    <property type="molecule type" value="Genomic_DNA"/>
</dbReference>
<dbReference type="GO" id="GO:0006950">
    <property type="term" value="P:response to stress"/>
    <property type="evidence" value="ECO:0007669"/>
    <property type="project" value="TreeGrafter"/>
</dbReference>
<dbReference type="Gene3D" id="1.10.10.10">
    <property type="entry name" value="Winged helix-like DNA-binding domain superfamily/Winged helix DNA-binding domain"/>
    <property type="match status" value="1"/>
</dbReference>
<feature type="domain" description="HTH marR-type" evidence="1">
    <location>
        <begin position="9"/>
        <end position="145"/>
    </location>
</feature>
<dbReference type="InterPro" id="IPR036388">
    <property type="entry name" value="WH-like_DNA-bd_sf"/>
</dbReference>
<protein>
    <submittedName>
        <fullName evidence="2">Winged helix-turn-helix transcriptional regulator</fullName>
    </submittedName>
</protein>
<accession>A0A7J5B8B1</accession>
<dbReference type="Proteomes" id="UP000433493">
    <property type="component" value="Unassembled WGS sequence"/>
</dbReference>
<dbReference type="SUPFAM" id="SSF46785">
    <property type="entry name" value="Winged helix' DNA-binding domain"/>
    <property type="match status" value="1"/>
</dbReference>
<dbReference type="InterPro" id="IPR000835">
    <property type="entry name" value="HTH_MarR-typ"/>
</dbReference>
<evidence type="ECO:0000259" key="1">
    <source>
        <dbReference type="PROSITE" id="PS50995"/>
    </source>
</evidence>
<dbReference type="InterPro" id="IPR036390">
    <property type="entry name" value="WH_DNA-bd_sf"/>
</dbReference>
<dbReference type="PANTHER" id="PTHR33164:SF57">
    <property type="entry name" value="MARR-FAMILY TRANSCRIPTIONAL REGULATOR"/>
    <property type="match status" value="1"/>
</dbReference>